<feature type="domain" description="Response regulatory" evidence="4">
    <location>
        <begin position="9"/>
        <end position="126"/>
    </location>
</feature>
<dbReference type="RefSeq" id="WP_104510815.1">
    <property type="nucleotide sequence ID" value="NZ_JACIGC010000017.1"/>
</dbReference>
<dbReference type="InterPro" id="IPR050595">
    <property type="entry name" value="Bact_response_regulator"/>
</dbReference>
<dbReference type="PROSITE" id="PS50110">
    <property type="entry name" value="RESPONSE_REGULATORY"/>
    <property type="match status" value="1"/>
</dbReference>
<organism evidence="5 6">
    <name type="scientific">Rhodoblastus sphagnicola</name>
    <dbReference type="NCBI Taxonomy" id="333368"/>
    <lineage>
        <taxon>Bacteria</taxon>
        <taxon>Pseudomonadati</taxon>
        <taxon>Pseudomonadota</taxon>
        <taxon>Alphaproteobacteria</taxon>
        <taxon>Hyphomicrobiales</taxon>
        <taxon>Rhodoblastaceae</taxon>
        <taxon>Rhodoblastus</taxon>
    </lineage>
</organism>
<dbReference type="PANTHER" id="PTHR44591">
    <property type="entry name" value="STRESS RESPONSE REGULATOR PROTEIN 1"/>
    <property type="match status" value="1"/>
</dbReference>
<dbReference type="GO" id="GO:0000160">
    <property type="term" value="P:phosphorelay signal transduction system"/>
    <property type="evidence" value="ECO:0007669"/>
    <property type="project" value="InterPro"/>
</dbReference>
<evidence type="ECO:0000256" key="2">
    <source>
        <dbReference type="ARBA" id="ARBA00023015"/>
    </source>
</evidence>
<keyword evidence="6" id="KW-1185">Reference proteome</keyword>
<evidence type="ECO:0000259" key="4">
    <source>
        <dbReference type="PROSITE" id="PS50110"/>
    </source>
</evidence>
<dbReference type="InterPro" id="IPR001789">
    <property type="entry name" value="Sig_transdc_resp-reg_receiver"/>
</dbReference>
<proteinExistence type="predicted"/>
<accession>A0A2S6MU03</accession>
<evidence type="ECO:0000256" key="1">
    <source>
        <dbReference type="ARBA" id="ARBA00022553"/>
    </source>
</evidence>
<keyword evidence="2" id="KW-0805">Transcription regulation</keyword>
<dbReference type="OrthoDB" id="9786548at2"/>
<evidence type="ECO:0000313" key="5">
    <source>
        <dbReference type="EMBL" id="PPQ25843.1"/>
    </source>
</evidence>
<evidence type="ECO:0000256" key="3">
    <source>
        <dbReference type="ARBA" id="ARBA00023163"/>
    </source>
</evidence>
<dbReference type="SMART" id="SM00448">
    <property type="entry name" value="REC"/>
    <property type="match status" value="1"/>
</dbReference>
<comment type="caution">
    <text evidence="5">The sequence shown here is derived from an EMBL/GenBank/DDBJ whole genome shotgun (WGS) entry which is preliminary data.</text>
</comment>
<dbReference type="SUPFAM" id="SSF52172">
    <property type="entry name" value="CheY-like"/>
    <property type="match status" value="1"/>
</dbReference>
<dbReference type="EMBL" id="NHSJ01000140">
    <property type="protein sequence ID" value="PPQ25843.1"/>
    <property type="molecule type" value="Genomic_DNA"/>
</dbReference>
<keyword evidence="3" id="KW-0804">Transcription</keyword>
<protein>
    <recommendedName>
        <fullName evidence="4">Response regulatory domain-containing protein</fullName>
    </recommendedName>
</protein>
<dbReference type="PANTHER" id="PTHR44591:SF3">
    <property type="entry name" value="RESPONSE REGULATORY DOMAIN-CONTAINING PROTEIN"/>
    <property type="match status" value="1"/>
</dbReference>
<reference evidence="5 6" key="1">
    <citation type="journal article" date="2018" name="Arch. Microbiol.">
        <title>New insights into the metabolic potential of the phototrophic purple bacterium Rhodopila globiformis DSM 161(T) from its draft genome sequence and evidence for a vanadium-dependent nitrogenase.</title>
        <authorList>
            <person name="Imhoff J.F."/>
            <person name="Rahn T."/>
            <person name="Kunzel S."/>
            <person name="Neulinger S.C."/>
        </authorList>
    </citation>
    <scope>NUCLEOTIDE SEQUENCE [LARGE SCALE GENOMIC DNA]</scope>
    <source>
        <strain evidence="5 6">DSM 16996</strain>
    </source>
</reference>
<gene>
    <name evidence="5" type="ORF">CCR94_24030</name>
</gene>
<dbReference type="Pfam" id="PF00072">
    <property type="entry name" value="Response_reg"/>
    <property type="match status" value="1"/>
</dbReference>
<keyword evidence="1" id="KW-0597">Phosphoprotein</keyword>
<dbReference type="Proteomes" id="UP000239089">
    <property type="component" value="Unassembled WGS sequence"/>
</dbReference>
<evidence type="ECO:0000313" key="6">
    <source>
        <dbReference type="Proteomes" id="UP000239089"/>
    </source>
</evidence>
<sequence length="130" mass="13983">MGSLAERLEVTVVDDTAVSRALIIDALEQIGITRVVQAKDGVQALKDIVAKPGHLVISDMNMPGMDGLTLLKKLRETPSTSRIGFILVTGSADKTLIDRGKALQMNNYVAKPFTVEAVRKAIEAVVGRLQ</sequence>
<dbReference type="AlphaFoldDB" id="A0A2S6MU03"/>
<name>A0A2S6MU03_9HYPH</name>
<dbReference type="Gene3D" id="3.40.50.2300">
    <property type="match status" value="1"/>
</dbReference>
<dbReference type="InterPro" id="IPR011006">
    <property type="entry name" value="CheY-like_superfamily"/>
</dbReference>